<reference evidence="2 3" key="1">
    <citation type="submission" date="2024-09" db="EMBL/GenBank/DDBJ databases">
        <authorList>
            <person name="Sun Q."/>
            <person name="Mori K."/>
        </authorList>
    </citation>
    <scope>NUCLEOTIDE SEQUENCE [LARGE SCALE GENOMIC DNA]</scope>
    <source>
        <strain evidence="2 3">KCTC 22789</strain>
    </source>
</reference>
<accession>A0ABV6I7L1</accession>
<organism evidence="2 3">
    <name type="scientific">Paracoccus niistensis</name>
    <dbReference type="NCBI Taxonomy" id="632935"/>
    <lineage>
        <taxon>Bacteria</taxon>
        <taxon>Pseudomonadati</taxon>
        <taxon>Pseudomonadota</taxon>
        <taxon>Alphaproteobacteria</taxon>
        <taxon>Rhodobacterales</taxon>
        <taxon>Paracoccaceae</taxon>
        <taxon>Paracoccus</taxon>
    </lineage>
</organism>
<sequence>MQAAVGAGTRHGALVLPIRLIRRLHVHSPESRMMSEDEPTGAESTQQREDSPFYTAATGDYGLIRDLIEATHPDKFRDFNDWLLTPGGFHRGNKARQRIWRTEGGKAGFTAPETISVLGDKPGGRDELTMATLRSNVQFNTTIYGISDRLRGLAGREIVLINPKEMSRPGLKEGQAVKLECAIEDGYERVVRGLRLVGYDLPDGCVATYYQELNPLVPVHYHDELSGTPAHECVPVRIRPDSAAAGTRAAA</sequence>
<protein>
    <recommendedName>
        <fullName evidence="4">Molybdopterin dinucleotide-binding domain-containing protein</fullName>
    </recommendedName>
</protein>
<name>A0ABV6I7L1_9RHOB</name>
<dbReference type="Gene3D" id="2.40.40.20">
    <property type="match status" value="1"/>
</dbReference>
<gene>
    <name evidence="2" type="ORF">ACFFII_15660</name>
</gene>
<dbReference type="RefSeq" id="WP_377699801.1">
    <property type="nucleotide sequence ID" value="NZ_JBHLWE010000047.1"/>
</dbReference>
<dbReference type="EMBL" id="JBHLWE010000047">
    <property type="protein sequence ID" value="MFC0342199.1"/>
    <property type="molecule type" value="Genomic_DNA"/>
</dbReference>
<dbReference type="SUPFAM" id="SSF50692">
    <property type="entry name" value="ADC-like"/>
    <property type="match status" value="1"/>
</dbReference>
<comment type="caution">
    <text evidence="2">The sequence shown here is derived from an EMBL/GenBank/DDBJ whole genome shotgun (WGS) entry which is preliminary data.</text>
</comment>
<dbReference type="CDD" id="cd02787">
    <property type="entry name" value="MopB_CT_ydeP"/>
    <property type="match status" value="1"/>
</dbReference>
<evidence type="ECO:0000256" key="1">
    <source>
        <dbReference type="SAM" id="MobiDB-lite"/>
    </source>
</evidence>
<dbReference type="InterPro" id="IPR037951">
    <property type="entry name" value="MopB_CT_YdeP"/>
</dbReference>
<dbReference type="Proteomes" id="UP001589799">
    <property type="component" value="Unassembled WGS sequence"/>
</dbReference>
<feature type="region of interest" description="Disordered" evidence="1">
    <location>
        <begin position="29"/>
        <end position="50"/>
    </location>
</feature>
<evidence type="ECO:0008006" key="4">
    <source>
        <dbReference type="Google" id="ProtNLM"/>
    </source>
</evidence>
<evidence type="ECO:0000313" key="2">
    <source>
        <dbReference type="EMBL" id="MFC0342199.1"/>
    </source>
</evidence>
<evidence type="ECO:0000313" key="3">
    <source>
        <dbReference type="Proteomes" id="UP001589799"/>
    </source>
</evidence>
<dbReference type="InterPro" id="IPR009010">
    <property type="entry name" value="Asp_de-COase-like_dom_sf"/>
</dbReference>
<keyword evidence="3" id="KW-1185">Reference proteome</keyword>
<proteinExistence type="predicted"/>